<dbReference type="GO" id="GO:0003723">
    <property type="term" value="F:RNA binding"/>
    <property type="evidence" value="ECO:0007669"/>
    <property type="project" value="TreeGrafter"/>
</dbReference>
<dbReference type="PROSITE" id="PS50053">
    <property type="entry name" value="UBIQUITIN_2"/>
    <property type="match status" value="1"/>
</dbReference>
<protein>
    <submittedName>
        <fullName evidence="3">Ubiquitin-like domain-containing protein</fullName>
    </submittedName>
</protein>
<dbReference type="Gene3D" id="3.10.20.90">
    <property type="entry name" value="Phosphatidylinositol 3-kinase Catalytic Subunit, Chain A, domain 1"/>
    <property type="match status" value="1"/>
</dbReference>
<dbReference type="OMA" id="SRYFVYW"/>
<evidence type="ECO:0000259" key="1">
    <source>
        <dbReference type="PROSITE" id="PS50053"/>
    </source>
</evidence>
<organism evidence="2 3">
    <name type="scientific">Romanomermis culicivorax</name>
    <name type="common">Nematode worm</name>
    <dbReference type="NCBI Taxonomy" id="13658"/>
    <lineage>
        <taxon>Eukaryota</taxon>
        <taxon>Metazoa</taxon>
        <taxon>Ecdysozoa</taxon>
        <taxon>Nematoda</taxon>
        <taxon>Enoplea</taxon>
        <taxon>Dorylaimia</taxon>
        <taxon>Mermithida</taxon>
        <taxon>Mermithoidea</taxon>
        <taxon>Mermithidae</taxon>
        <taxon>Romanomermis</taxon>
    </lineage>
</organism>
<dbReference type="InterPro" id="IPR039120">
    <property type="entry name" value="UBFD1"/>
</dbReference>
<dbReference type="InterPro" id="IPR057455">
    <property type="entry name" value="UBFD1_C"/>
</dbReference>
<dbReference type="Pfam" id="PF25343">
    <property type="entry name" value="PH_UBFD1_C"/>
    <property type="match status" value="1"/>
</dbReference>
<evidence type="ECO:0000313" key="2">
    <source>
        <dbReference type="Proteomes" id="UP000887565"/>
    </source>
</evidence>
<feature type="domain" description="Ubiquitin-like" evidence="1">
    <location>
        <begin position="66"/>
        <end position="136"/>
    </location>
</feature>
<dbReference type="WBParaSite" id="nRc.2.0.1.t46561-RA">
    <property type="protein sequence ID" value="nRc.2.0.1.t46561-RA"/>
    <property type="gene ID" value="nRc.2.0.1.g46561"/>
</dbReference>
<dbReference type="PANTHER" id="PTHR16470:SF0">
    <property type="entry name" value="UBIQUITIN DOMAIN-CONTAINING PROTEIN UBFD1"/>
    <property type="match status" value="1"/>
</dbReference>
<sequence>MNIEREICANGKNAEKQNDCCPNDVDNLMKSSEIDEKVILSNNDTAYCESTCMCTWDEKVPDETADSVSVTVVFGAEKYDMKVHLNETVLKFRSRVESLTGVPSNMQKLICKGLKLVEDGTLQSCKITDGSKIMLIGTRLKDIINTSDLPAVSDLKEEAVEVSSKEPLCRQKIHVKILEKGIPEDAMPGIKGELDPLPECPISGMLNKRGGKVRLTFKLEADQVWIGTKERTDKIPMNQIKNVISEPIEFHEEYHIMALQLGPTEQSRYFLYWVPAQYVSAIKNAIMGP</sequence>
<proteinExistence type="predicted"/>
<dbReference type="InterPro" id="IPR029071">
    <property type="entry name" value="Ubiquitin-like_domsf"/>
</dbReference>
<name>A0A915L9X7_ROMCU</name>
<dbReference type="InterPro" id="IPR000626">
    <property type="entry name" value="Ubiquitin-like_dom"/>
</dbReference>
<dbReference type="AlphaFoldDB" id="A0A915L9X7"/>
<dbReference type="Pfam" id="PF00240">
    <property type="entry name" value="ubiquitin"/>
    <property type="match status" value="1"/>
</dbReference>
<dbReference type="GO" id="GO:0045296">
    <property type="term" value="F:cadherin binding"/>
    <property type="evidence" value="ECO:0007669"/>
    <property type="project" value="TreeGrafter"/>
</dbReference>
<dbReference type="SMART" id="SM00213">
    <property type="entry name" value="UBQ"/>
    <property type="match status" value="1"/>
</dbReference>
<keyword evidence="2" id="KW-1185">Reference proteome</keyword>
<reference evidence="3" key="1">
    <citation type="submission" date="2022-11" db="UniProtKB">
        <authorList>
            <consortium name="WormBaseParasite"/>
        </authorList>
    </citation>
    <scope>IDENTIFICATION</scope>
</reference>
<evidence type="ECO:0000313" key="3">
    <source>
        <dbReference type="WBParaSite" id="nRc.2.0.1.t46561-RA"/>
    </source>
</evidence>
<dbReference type="PANTHER" id="PTHR16470">
    <property type="entry name" value="UBIQUITIN DOMAIN-CONTAINING PROTEIN UBFD1"/>
    <property type="match status" value="1"/>
</dbReference>
<dbReference type="Proteomes" id="UP000887565">
    <property type="component" value="Unplaced"/>
</dbReference>
<dbReference type="SUPFAM" id="SSF54236">
    <property type="entry name" value="Ubiquitin-like"/>
    <property type="match status" value="1"/>
</dbReference>
<accession>A0A915L9X7</accession>